<evidence type="ECO:0000313" key="1">
    <source>
        <dbReference type="EMBL" id="KAF2176947.1"/>
    </source>
</evidence>
<protein>
    <submittedName>
        <fullName evidence="1">Uncharacterized protein</fullName>
    </submittedName>
</protein>
<reference evidence="1" key="1">
    <citation type="journal article" date="2020" name="Stud. Mycol.">
        <title>101 Dothideomycetes genomes: a test case for predicting lifestyles and emergence of pathogens.</title>
        <authorList>
            <person name="Haridas S."/>
            <person name="Albert R."/>
            <person name="Binder M."/>
            <person name="Bloem J."/>
            <person name="Labutti K."/>
            <person name="Salamov A."/>
            <person name="Andreopoulos B."/>
            <person name="Baker S."/>
            <person name="Barry K."/>
            <person name="Bills G."/>
            <person name="Bluhm B."/>
            <person name="Cannon C."/>
            <person name="Castanera R."/>
            <person name="Culley D."/>
            <person name="Daum C."/>
            <person name="Ezra D."/>
            <person name="Gonzalez J."/>
            <person name="Henrissat B."/>
            <person name="Kuo A."/>
            <person name="Liang C."/>
            <person name="Lipzen A."/>
            <person name="Lutzoni F."/>
            <person name="Magnuson J."/>
            <person name="Mondo S."/>
            <person name="Nolan M."/>
            <person name="Ohm R."/>
            <person name="Pangilinan J."/>
            <person name="Park H.-J."/>
            <person name="Ramirez L."/>
            <person name="Alfaro M."/>
            <person name="Sun H."/>
            <person name="Tritt A."/>
            <person name="Yoshinaga Y."/>
            <person name="Zwiers L.-H."/>
            <person name="Turgeon B."/>
            <person name="Goodwin S."/>
            <person name="Spatafora J."/>
            <person name="Crous P."/>
            <person name="Grigoriev I."/>
        </authorList>
    </citation>
    <scope>NUCLEOTIDE SEQUENCE</scope>
    <source>
        <strain evidence="1">CBS 207.26</strain>
    </source>
</reference>
<gene>
    <name evidence="1" type="ORF">K469DRAFT_605164</name>
</gene>
<proteinExistence type="predicted"/>
<accession>A0A6A6DBY4</accession>
<evidence type="ECO:0000313" key="2">
    <source>
        <dbReference type="Proteomes" id="UP000800200"/>
    </source>
</evidence>
<keyword evidence="2" id="KW-1185">Reference proteome</keyword>
<dbReference type="AlphaFoldDB" id="A0A6A6DBY4"/>
<dbReference type="EMBL" id="ML994697">
    <property type="protein sequence ID" value="KAF2176947.1"/>
    <property type="molecule type" value="Genomic_DNA"/>
</dbReference>
<dbReference type="Proteomes" id="UP000800200">
    <property type="component" value="Unassembled WGS sequence"/>
</dbReference>
<sequence>IKIFRVRTARVNVVYQIVKINRIGRQREKEKIILDLIKRKLERYKTGKIVVYYNIIRKVKKIIGVLDYNIYYYHTVEKDSMLKEFIKEK</sequence>
<name>A0A6A6DBY4_9PEZI</name>
<feature type="non-terminal residue" evidence="1">
    <location>
        <position position="1"/>
    </location>
</feature>
<organism evidence="1 2">
    <name type="scientific">Zopfia rhizophila CBS 207.26</name>
    <dbReference type="NCBI Taxonomy" id="1314779"/>
    <lineage>
        <taxon>Eukaryota</taxon>
        <taxon>Fungi</taxon>
        <taxon>Dikarya</taxon>
        <taxon>Ascomycota</taxon>
        <taxon>Pezizomycotina</taxon>
        <taxon>Dothideomycetes</taxon>
        <taxon>Dothideomycetes incertae sedis</taxon>
        <taxon>Zopfiaceae</taxon>
        <taxon>Zopfia</taxon>
    </lineage>
</organism>